<name>A0A919V7C5_9ACTN</name>
<dbReference type="AlphaFoldDB" id="A0A919V7C5"/>
<comment type="caution">
    <text evidence="2">The sequence shown here is derived from an EMBL/GenBank/DDBJ whole genome shotgun (WGS) entry which is preliminary data.</text>
</comment>
<dbReference type="Gene3D" id="3.40.710.10">
    <property type="entry name" value="DD-peptidase/beta-lactamase superfamily"/>
    <property type="match status" value="1"/>
</dbReference>
<dbReference type="PANTHER" id="PTHR43283">
    <property type="entry name" value="BETA-LACTAMASE-RELATED"/>
    <property type="match status" value="1"/>
</dbReference>
<accession>A0A919V7C5</accession>
<evidence type="ECO:0000313" key="2">
    <source>
        <dbReference type="EMBL" id="GII92941.1"/>
    </source>
</evidence>
<keyword evidence="2" id="KW-0378">Hydrolase</keyword>
<feature type="domain" description="Beta-lactamase-related" evidence="1">
    <location>
        <begin position="26"/>
        <end position="382"/>
    </location>
</feature>
<evidence type="ECO:0000313" key="3">
    <source>
        <dbReference type="Proteomes" id="UP000606172"/>
    </source>
</evidence>
<dbReference type="Proteomes" id="UP000606172">
    <property type="component" value="Unassembled WGS sequence"/>
</dbReference>
<gene>
    <name evidence="2" type="ORF">Ssi02_31720</name>
</gene>
<dbReference type="SUPFAM" id="SSF56601">
    <property type="entry name" value="beta-lactamase/transpeptidase-like"/>
    <property type="match status" value="1"/>
</dbReference>
<dbReference type="EMBL" id="BOOW01000020">
    <property type="protein sequence ID" value="GII92941.1"/>
    <property type="molecule type" value="Genomic_DNA"/>
</dbReference>
<dbReference type="GO" id="GO:0016787">
    <property type="term" value="F:hydrolase activity"/>
    <property type="evidence" value="ECO:0007669"/>
    <property type="project" value="UniProtKB-KW"/>
</dbReference>
<sequence length="400" mass="43442">MRRDGPTSVGPDLPEVERLVAARLGNFAKVPGCALAITKQGRIVWARAYGQRDLRAGRPFTLQTTHNIASITKTYMATLVLTLVDKQLIDLDADVNDYLPYKLRSPFFSAVPITLRMMLSHTSGLAEVGPEPGPYADSYRAGDLPARDGEWARRCLAQRNHARHYVYPPETGFWLRDARPGQVRSYSNLAWQPMTDVIKHVTGRDVHDKMRAALLKPLAIGDSGFRLADADTEPALGYAAVVDGKVHNGLDFDYEYLYSRLEGSPEVKGFVEYARYTYDVFADGGMRTSLLSLAKYSAMWANGGALPGGRRVLSPSAVTAAFTLQAGEGQGTADHGQGLGWGVSSRRPDGWVHGGGDLGTNTFALVLPKTQATVVAISNVSRFPGGIDDLVFDVAERAGV</sequence>
<dbReference type="InterPro" id="IPR012338">
    <property type="entry name" value="Beta-lactam/transpept-like"/>
</dbReference>
<proteinExistence type="predicted"/>
<protein>
    <submittedName>
        <fullName evidence="2">Serine hydrolase</fullName>
    </submittedName>
</protein>
<reference evidence="2" key="1">
    <citation type="submission" date="2021-01" db="EMBL/GenBank/DDBJ databases">
        <title>Whole genome shotgun sequence of Sinosporangium siamense NBRC 109515.</title>
        <authorList>
            <person name="Komaki H."/>
            <person name="Tamura T."/>
        </authorList>
    </citation>
    <scope>NUCLEOTIDE SEQUENCE</scope>
    <source>
        <strain evidence="2">NBRC 109515</strain>
    </source>
</reference>
<evidence type="ECO:0000259" key="1">
    <source>
        <dbReference type="Pfam" id="PF00144"/>
    </source>
</evidence>
<keyword evidence="3" id="KW-1185">Reference proteome</keyword>
<organism evidence="2 3">
    <name type="scientific">Sinosporangium siamense</name>
    <dbReference type="NCBI Taxonomy" id="1367973"/>
    <lineage>
        <taxon>Bacteria</taxon>
        <taxon>Bacillati</taxon>
        <taxon>Actinomycetota</taxon>
        <taxon>Actinomycetes</taxon>
        <taxon>Streptosporangiales</taxon>
        <taxon>Streptosporangiaceae</taxon>
        <taxon>Sinosporangium</taxon>
    </lineage>
</organism>
<dbReference type="Pfam" id="PF00144">
    <property type="entry name" value="Beta-lactamase"/>
    <property type="match status" value="1"/>
</dbReference>
<dbReference type="InterPro" id="IPR050789">
    <property type="entry name" value="Diverse_Enzym_Activities"/>
</dbReference>
<dbReference type="InterPro" id="IPR001466">
    <property type="entry name" value="Beta-lactam-related"/>
</dbReference>